<reference evidence="3" key="2">
    <citation type="submission" date="2021-02" db="EMBL/GenBank/DDBJ databases">
        <title>Aspergillus puulaauensis MK2 genome sequence.</title>
        <authorList>
            <person name="Futagami T."/>
            <person name="Mori K."/>
            <person name="Kadooka C."/>
            <person name="Tanaka T."/>
        </authorList>
    </citation>
    <scope>NUCLEOTIDE SEQUENCE</scope>
    <source>
        <strain evidence="3">MK2</strain>
    </source>
</reference>
<evidence type="ECO:0000313" key="3">
    <source>
        <dbReference type="EMBL" id="BCS22479.1"/>
    </source>
</evidence>
<reference evidence="3" key="1">
    <citation type="submission" date="2021-01" db="EMBL/GenBank/DDBJ databases">
        <authorList>
            <consortium name="Aspergillus puulaauensis MK2 genome sequencing consortium"/>
            <person name="Kazuki M."/>
            <person name="Futagami T."/>
        </authorList>
    </citation>
    <scope>NUCLEOTIDE SEQUENCE</scope>
    <source>
        <strain evidence="3">MK2</strain>
    </source>
</reference>
<dbReference type="Proteomes" id="UP000654913">
    <property type="component" value="Chromosome 3"/>
</dbReference>
<accession>A0A7R8AK56</accession>
<organism evidence="3 4">
    <name type="scientific">Aspergillus puulaauensis</name>
    <dbReference type="NCBI Taxonomy" id="1220207"/>
    <lineage>
        <taxon>Eukaryota</taxon>
        <taxon>Fungi</taxon>
        <taxon>Dikarya</taxon>
        <taxon>Ascomycota</taxon>
        <taxon>Pezizomycotina</taxon>
        <taxon>Eurotiomycetes</taxon>
        <taxon>Eurotiomycetidae</taxon>
        <taxon>Eurotiales</taxon>
        <taxon>Aspergillaceae</taxon>
        <taxon>Aspergillus</taxon>
    </lineage>
</organism>
<gene>
    <name evidence="3" type="ORF">APUU_30704A</name>
</gene>
<evidence type="ECO:0000256" key="1">
    <source>
        <dbReference type="SAM" id="MobiDB-lite"/>
    </source>
</evidence>
<dbReference type="RefSeq" id="XP_041554673.1">
    <property type="nucleotide sequence ID" value="XM_041701827.1"/>
</dbReference>
<dbReference type="PANTHER" id="PTHR42085:SF1">
    <property type="entry name" value="F-BOX DOMAIN-CONTAINING PROTEIN"/>
    <property type="match status" value="1"/>
</dbReference>
<feature type="compositionally biased region" description="Polar residues" evidence="1">
    <location>
        <begin position="34"/>
        <end position="53"/>
    </location>
</feature>
<dbReference type="PANTHER" id="PTHR42085">
    <property type="entry name" value="F-BOX DOMAIN-CONTAINING PROTEIN"/>
    <property type="match status" value="1"/>
</dbReference>
<name>A0A7R8AK56_9EURO</name>
<sequence>MTSSLKRKATEYPAKIDTDDGNSSTRESKKGRYDTSNSLEADSSQNTAQTSPFLSLPPEMRLQIYDLLLVCRTRNGSPSYESIAKDYQQPLFLNPILPRLGCQSMFPAILQTCKQIYYEAISILYGSNVFDLGKPAHINKISRSKLKFLRHLVICPCQLSVATPWVGLLDTLIDEAKDLRNLKVVFDARYFDTEPHVRGLGADVPFVRELARIKQVETLERLAIAGFYAKHWPSYLQQEMGTGVKVTAEAGMFTSPAGVENTIWSEMQSFQVTLLKKYQESTENLMP</sequence>
<evidence type="ECO:0000259" key="2">
    <source>
        <dbReference type="Pfam" id="PF24864"/>
    </source>
</evidence>
<protein>
    <recommendedName>
        <fullName evidence="2">DUF7730 domain-containing protein</fullName>
    </recommendedName>
</protein>
<dbReference type="KEGG" id="apuu:APUU_30704A"/>
<feature type="region of interest" description="Disordered" evidence="1">
    <location>
        <begin position="1"/>
        <end position="53"/>
    </location>
</feature>
<dbReference type="EMBL" id="AP024445">
    <property type="protein sequence ID" value="BCS22479.1"/>
    <property type="molecule type" value="Genomic_DNA"/>
</dbReference>
<dbReference type="OrthoDB" id="62952at2759"/>
<dbReference type="InterPro" id="IPR056632">
    <property type="entry name" value="DUF7730"/>
</dbReference>
<feature type="domain" description="DUF7730" evidence="2">
    <location>
        <begin position="108"/>
        <end position="142"/>
    </location>
</feature>
<dbReference type="Pfam" id="PF24864">
    <property type="entry name" value="DUF7730"/>
    <property type="match status" value="1"/>
</dbReference>
<proteinExistence type="predicted"/>
<dbReference type="AlphaFoldDB" id="A0A7R8AK56"/>
<evidence type="ECO:0000313" key="4">
    <source>
        <dbReference type="Proteomes" id="UP000654913"/>
    </source>
</evidence>
<keyword evidence="4" id="KW-1185">Reference proteome</keyword>
<dbReference type="InterPro" id="IPR038883">
    <property type="entry name" value="AN11006-like"/>
</dbReference>
<feature type="compositionally biased region" description="Basic and acidic residues" evidence="1">
    <location>
        <begin position="8"/>
        <end position="18"/>
    </location>
</feature>
<dbReference type="GeneID" id="64972484"/>